<feature type="compositionally biased region" description="Low complexity" evidence="1">
    <location>
        <begin position="49"/>
        <end position="74"/>
    </location>
</feature>
<organism evidence="2">
    <name type="scientific">Arundo donax</name>
    <name type="common">Giant reed</name>
    <name type="synonym">Donax arundinaceus</name>
    <dbReference type="NCBI Taxonomy" id="35708"/>
    <lineage>
        <taxon>Eukaryota</taxon>
        <taxon>Viridiplantae</taxon>
        <taxon>Streptophyta</taxon>
        <taxon>Embryophyta</taxon>
        <taxon>Tracheophyta</taxon>
        <taxon>Spermatophyta</taxon>
        <taxon>Magnoliopsida</taxon>
        <taxon>Liliopsida</taxon>
        <taxon>Poales</taxon>
        <taxon>Poaceae</taxon>
        <taxon>PACMAD clade</taxon>
        <taxon>Arundinoideae</taxon>
        <taxon>Arundineae</taxon>
        <taxon>Arundo</taxon>
    </lineage>
</organism>
<accession>A0A0A9ARG8</accession>
<feature type="region of interest" description="Disordered" evidence="1">
    <location>
        <begin position="46"/>
        <end position="74"/>
    </location>
</feature>
<dbReference type="EMBL" id="GBRH01248248">
    <property type="protein sequence ID" value="JAD49647.1"/>
    <property type="molecule type" value="Transcribed_RNA"/>
</dbReference>
<evidence type="ECO:0000256" key="1">
    <source>
        <dbReference type="SAM" id="MobiDB-lite"/>
    </source>
</evidence>
<reference evidence="2" key="1">
    <citation type="submission" date="2014-09" db="EMBL/GenBank/DDBJ databases">
        <authorList>
            <person name="Magalhaes I.L.F."/>
            <person name="Oliveira U."/>
            <person name="Santos F.R."/>
            <person name="Vidigal T.H.D.A."/>
            <person name="Brescovit A.D."/>
            <person name="Santos A.J."/>
        </authorList>
    </citation>
    <scope>NUCLEOTIDE SEQUENCE</scope>
    <source>
        <tissue evidence="2">Shoot tissue taken approximately 20 cm above the soil surface</tissue>
    </source>
</reference>
<sequence length="74" mass="7463">MANFSCTPRLPTLWAYALAPFQQLLSHPRGVQDHGCSLHYTNHMASSPSGSAHATLAAARGGAGAGDSAATAGA</sequence>
<proteinExistence type="predicted"/>
<dbReference type="AlphaFoldDB" id="A0A0A9ARG8"/>
<reference evidence="2" key="2">
    <citation type="journal article" date="2015" name="Data Brief">
        <title>Shoot transcriptome of the giant reed, Arundo donax.</title>
        <authorList>
            <person name="Barrero R.A."/>
            <person name="Guerrero F.D."/>
            <person name="Moolhuijzen P."/>
            <person name="Goolsby J.A."/>
            <person name="Tidwell J."/>
            <person name="Bellgard S.E."/>
            <person name="Bellgard M.I."/>
        </authorList>
    </citation>
    <scope>NUCLEOTIDE SEQUENCE</scope>
    <source>
        <tissue evidence="2">Shoot tissue taken approximately 20 cm above the soil surface</tissue>
    </source>
</reference>
<protein>
    <submittedName>
        <fullName evidence="2">Uncharacterized protein</fullName>
    </submittedName>
</protein>
<evidence type="ECO:0000313" key="2">
    <source>
        <dbReference type="EMBL" id="JAD49647.1"/>
    </source>
</evidence>
<name>A0A0A9ARG8_ARUDO</name>